<evidence type="ECO:0000313" key="8">
    <source>
        <dbReference type="Proteomes" id="UP000046122"/>
    </source>
</evidence>
<dbReference type="Proteomes" id="UP000046122">
    <property type="component" value="Unassembled WGS sequence"/>
</dbReference>
<keyword evidence="2" id="KW-0238">DNA-binding</keyword>
<dbReference type="PRINTS" id="PR00038">
    <property type="entry name" value="HTHLUXR"/>
</dbReference>
<dbReference type="InterPro" id="IPR001789">
    <property type="entry name" value="Sig_transdc_resp-reg_receiver"/>
</dbReference>
<dbReference type="InterPro" id="IPR036388">
    <property type="entry name" value="WH-like_DNA-bd_sf"/>
</dbReference>
<dbReference type="GO" id="GO:0003677">
    <property type="term" value="F:DNA binding"/>
    <property type="evidence" value="ECO:0007669"/>
    <property type="project" value="UniProtKB-KW"/>
</dbReference>
<evidence type="ECO:0000256" key="3">
    <source>
        <dbReference type="ARBA" id="ARBA00023163"/>
    </source>
</evidence>
<gene>
    <name evidence="7" type="primary">sgaR</name>
    <name evidence="7" type="ORF">MPL3365_30519</name>
</gene>
<name>A0A090G853_MESPL</name>
<evidence type="ECO:0000256" key="1">
    <source>
        <dbReference type="ARBA" id="ARBA00023015"/>
    </source>
</evidence>
<keyword evidence="1" id="KW-0805">Transcription regulation</keyword>
<dbReference type="GO" id="GO:0000160">
    <property type="term" value="P:phosphorelay signal transduction system"/>
    <property type="evidence" value="ECO:0007669"/>
    <property type="project" value="InterPro"/>
</dbReference>
<feature type="domain" description="HTH luxR-type" evidence="5">
    <location>
        <begin position="169"/>
        <end position="234"/>
    </location>
</feature>
<dbReference type="AlphaFoldDB" id="A0A090G853"/>
<dbReference type="SMART" id="SM00448">
    <property type="entry name" value="REC"/>
    <property type="match status" value="1"/>
</dbReference>
<evidence type="ECO:0000313" key="7">
    <source>
        <dbReference type="EMBL" id="CDX59204.1"/>
    </source>
</evidence>
<proteinExistence type="predicted"/>
<feature type="domain" description="Response regulatory" evidence="6">
    <location>
        <begin position="38"/>
        <end position="154"/>
    </location>
</feature>
<dbReference type="SUPFAM" id="SSF46894">
    <property type="entry name" value="C-terminal effector domain of the bipartite response regulators"/>
    <property type="match status" value="1"/>
</dbReference>
<dbReference type="InterPro" id="IPR039420">
    <property type="entry name" value="WalR-like"/>
</dbReference>
<dbReference type="CDD" id="cd06170">
    <property type="entry name" value="LuxR_C_like"/>
    <property type="match status" value="1"/>
</dbReference>
<dbReference type="PANTHER" id="PTHR43214:SF41">
    <property type="entry name" value="NITRATE_NITRITE RESPONSE REGULATOR PROTEIN NARP"/>
    <property type="match status" value="1"/>
</dbReference>
<dbReference type="InterPro" id="IPR000792">
    <property type="entry name" value="Tscrpt_reg_LuxR_C"/>
</dbReference>
<keyword evidence="3" id="KW-0804">Transcription</keyword>
<dbReference type="PROSITE" id="PS00622">
    <property type="entry name" value="HTH_LUXR_1"/>
    <property type="match status" value="1"/>
</dbReference>
<dbReference type="InterPro" id="IPR011006">
    <property type="entry name" value="CheY-like_superfamily"/>
</dbReference>
<organism evidence="7 8">
    <name type="scientific">Mesorhizobium plurifarium</name>
    <dbReference type="NCBI Taxonomy" id="69974"/>
    <lineage>
        <taxon>Bacteria</taxon>
        <taxon>Pseudomonadati</taxon>
        <taxon>Pseudomonadota</taxon>
        <taxon>Alphaproteobacteria</taxon>
        <taxon>Hyphomicrobiales</taxon>
        <taxon>Phyllobacteriaceae</taxon>
        <taxon>Mesorhizobium</taxon>
    </lineage>
</organism>
<evidence type="ECO:0000256" key="4">
    <source>
        <dbReference type="PROSITE-ProRule" id="PRU00169"/>
    </source>
</evidence>
<dbReference type="EMBL" id="CCNE01000023">
    <property type="protein sequence ID" value="CDX59204.1"/>
    <property type="molecule type" value="Genomic_DNA"/>
</dbReference>
<dbReference type="GO" id="GO:0006355">
    <property type="term" value="P:regulation of DNA-templated transcription"/>
    <property type="evidence" value="ECO:0007669"/>
    <property type="project" value="InterPro"/>
</dbReference>
<sequence length="243" mass="26920">MMHDPVGSAHRQTLRGQTLPLNIKSGKTSGGIAERRVRVVVAERNPFVVSALREMLECDGRFDLLGSVHSGAQFLDMAAATQFDVAVVGWKLADMDGADVLTEVQSRELGVRITIFSNDHDIGILKQCVRLGAQGYCFQFDEPPVIFETILAVAHGRICIPYIDINKVNDTPLSRLTVRERELLAVLSDGWTNLQIATRTGISENTVKYHLKNLYDKLDVRNRAMAVALYSSEKQRTPKSPVG</sequence>
<protein>
    <submittedName>
        <fullName evidence="7">Putative transcriptional regulatory protein SgaR</fullName>
    </submittedName>
</protein>
<dbReference type="PANTHER" id="PTHR43214">
    <property type="entry name" value="TWO-COMPONENT RESPONSE REGULATOR"/>
    <property type="match status" value="1"/>
</dbReference>
<dbReference type="Pfam" id="PF00196">
    <property type="entry name" value="GerE"/>
    <property type="match status" value="1"/>
</dbReference>
<dbReference type="SMART" id="SM00421">
    <property type="entry name" value="HTH_LUXR"/>
    <property type="match status" value="1"/>
</dbReference>
<accession>A0A090G853</accession>
<dbReference type="InterPro" id="IPR016032">
    <property type="entry name" value="Sig_transdc_resp-reg_C-effctor"/>
</dbReference>
<dbReference type="Gene3D" id="3.40.50.2300">
    <property type="match status" value="1"/>
</dbReference>
<evidence type="ECO:0000259" key="5">
    <source>
        <dbReference type="PROSITE" id="PS50043"/>
    </source>
</evidence>
<dbReference type="Gene3D" id="1.10.10.10">
    <property type="entry name" value="Winged helix-like DNA-binding domain superfamily/Winged helix DNA-binding domain"/>
    <property type="match status" value="1"/>
</dbReference>
<comment type="caution">
    <text evidence="4">Lacks conserved residue(s) required for the propagation of feature annotation.</text>
</comment>
<dbReference type="SUPFAM" id="SSF52172">
    <property type="entry name" value="CheY-like"/>
    <property type="match status" value="1"/>
</dbReference>
<evidence type="ECO:0000259" key="6">
    <source>
        <dbReference type="PROSITE" id="PS50110"/>
    </source>
</evidence>
<dbReference type="Pfam" id="PF00072">
    <property type="entry name" value="Response_reg"/>
    <property type="match status" value="1"/>
</dbReference>
<evidence type="ECO:0000256" key="2">
    <source>
        <dbReference type="ARBA" id="ARBA00023125"/>
    </source>
</evidence>
<dbReference type="PROSITE" id="PS50110">
    <property type="entry name" value="RESPONSE_REGULATORY"/>
    <property type="match status" value="1"/>
</dbReference>
<dbReference type="PROSITE" id="PS50043">
    <property type="entry name" value="HTH_LUXR_2"/>
    <property type="match status" value="1"/>
</dbReference>
<reference evidence="7 8" key="1">
    <citation type="submission" date="2014-08" db="EMBL/GenBank/DDBJ databases">
        <authorList>
            <person name="Moulin Lionel"/>
        </authorList>
    </citation>
    <scope>NUCLEOTIDE SEQUENCE [LARGE SCALE GENOMIC DNA]</scope>
</reference>